<dbReference type="PRINTS" id="PR00039">
    <property type="entry name" value="HTHLYSR"/>
</dbReference>
<keyword evidence="7" id="KW-1185">Reference proteome</keyword>
<dbReference type="InterPro" id="IPR005119">
    <property type="entry name" value="LysR_subst-bd"/>
</dbReference>
<evidence type="ECO:0000256" key="2">
    <source>
        <dbReference type="ARBA" id="ARBA00023015"/>
    </source>
</evidence>
<gene>
    <name evidence="6" type="ORF">GCM10010171_23590</name>
</gene>
<reference evidence="6" key="2">
    <citation type="submission" date="2020-09" db="EMBL/GenBank/DDBJ databases">
        <authorList>
            <person name="Sun Q."/>
            <person name="Ohkuma M."/>
        </authorList>
    </citation>
    <scope>NUCLEOTIDE SEQUENCE</scope>
    <source>
        <strain evidence="6">JCM 3276</strain>
    </source>
</reference>
<dbReference type="GO" id="GO:0003700">
    <property type="term" value="F:DNA-binding transcription factor activity"/>
    <property type="evidence" value="ECO:0007669"/>
    <property type="project" value="InterPro"/>
</dbReference>
<accession>A0A918LCB6</accession>
<evidence type="ECO:0000259" key="5">
    <source>
        <dbReference type="PROSITE" id="PS50931"/>
    </source>
</evidence>
<dbReference type="GO" id="GO:0003677">
    <property type="term" value="F:DNA binding"/>
    <property type="evidence" value="ECO:0007669"/>
    <property type="project" value="UniProtKB-KW"/>
</dbReference>
<sequence length="313" mass="33232">MMDLRQLSMFRVVVEQGSFSAAARALHCTQPAVSQQMKALERSVGGPLFIRVGRGLRLTEAGTALSHHAKEILDGAASAHQRVRAIAASELDSIRLCAFPSANAALVPRAAAKLRQDSPGLRLELLEHEPPDSHHALRRAECDLVVAFTYPAADRQAADDGLLEVPLLDEPLMLLVPADHPMARRSPAVLAELAGETWIAGCPRCRDEFVTACADSGFEPAIACATDDNLAIQALVAAGLGVAMVPALVLSSLRHPDVVALPVDPLVRRRVSAYTWPDLVRSATIRSVIEALRAAATQLPGIGMGIRGLTPAG</sequence>
<dbReference type="CDD" id="cd08423">
    <property type="entry name" value="PBP2_LTTR_like_6"/>
    <property type="match status" value="1"/>
</dbReference>
<evidence type="ECO:0000256" key="1">
    <source>
        <dbReference type="ARBA" id="ARBA00009437"/>
    </source>
</evidence>
<dbReference type="PROSITE" id="PS50931">
    <property type="entry name" value="HTH_LYSR"/>
    <property type="match status" value="1"/>
</dbReference>
<dbReference type="EMBL" id="BMRB01000002">
    <property type="protein sequence ID" value="GGS29561.1"/>
    <property type="molecule type" value="Genomic_DNA"/>
</dbReference>
<name>A0A918LCB6_9PSEU</name>
<dbReference type="FunFam" id="1.10.10.10:FF:000001">
    <property type="entry name" value="LysR family transcriptional regulator"/>
    <property type="match status" value="1"/>
</dbReference>
<evidence type="ECO:0000313" key="6">
    <source>
        <dbReference type="EMBL" id="GGS29561.1"/>
    </source>
</evidence>
<protein>
    <submittedName>
        <fullName evidence="6">LysR family transcriptional regulator</fullName>
    </submittedName>
</protein>
<dbReference type="Proteomes" id="UP000660680">
    <property type="component" value="Unassembled WGS sequence"/>
</dbReference>
<reference evidence="6" key="1">
    <citation type="journal article" date="2014" name="Int. J. Syst. Evol. Microbiol.">
        <title>Complete genome sequence of Corynebacterium casei LMG S-19264T (=DSM 44701T), isolated from a smear-ripened cheese.</title>
        <authorList>
            <consortium name="US DOE Joint Genome Institute (JGI-PGF)"/>
            <person name="Walter F."/>
            <person name="Albersmeier A."/>
            <person name="Kalinowski J."/>
            <person name="Ruckert C."/>
        </authorList>
    </citation>
    <scope>NUCLEOTIDE SEQUENCE</scope>
    <source>
        <strain evidence="6">JCM 3276</strain>
    </source>
</reference>
<keyword evidence="4" id="KW-0804">Transcription</keyword>
<comment type="caution">
    <text evidence="6">The sequence shown here is derived from an EMBL/GenBank/DDBJ whole genome shotgun (WGS) entry which is preliminary data.</text>
</comment>
<dbReference type="Gene3D" id="1.10.10.10">
    <property type="entry name" value="Winged helix-like DNA-binding domain superfamily/Winged helix DNA-binding domain"/>
    <property type="match status" value="1"/>
</dbReference>
<feature type="domain" description="HTH lysR-type" evidence="5">
    <location>
        <begin position="2"/>
        <end position="59"/>
    </location>
</feature>
<dbReference type="InterPro" id="IPR036388">
    <property type="entry name" value="WH-like_DNA-bd_sf"/>
</dbReference>
<organism evidence="6 7">
    <name type="scientific">Actinokineospora fastidiosa</name>
    <dbReference type="NCBI Taxonomy" id="1816"/>
    <lineage>
        <taxon>Bacteria</taxon>
        <taxon>Bacillati</taxon>
        <taxon>Actinomycetota</taxon>
        <taxon>Actinomycetes</taxon>
        <taxon>Pseudonocardiales</taxon>
        <taxon>Pseudonocardiaceae</taxon>
        <taxon>Actinokineospora</taxon>
    </lineage>
</organism>
<dbReference type="AlphaFoldDB" id="A0A918LCB6"/>
<dbReference type="PANTHER" id="PTHR30346">
    <property type="entry name" value="TRANSCRIPTIONAL DUAL REGULATOR HCAR-RELATED"/>
    <property type="match status" value="1"/>
</dbReference>
<dbReference type="Pfam" id="PF00126">
    <property type="entry name" value="HTH_1"/>
    <property type="match status" value="1"/>
</dbReference>
<evidence type="ECO:0000313" key="7">
    <source>
        <dbReference type="Proteomes" id="UP000660680"/>
    </source>
</evidence>
<dbReference type="Pfam" id="PF03466">
    <property type="entry name" value="LysR_substrate"/>
    <property type="match status" value="1"/>
</dbReference>
<dbReference type="RefSeq" id="WP_229786831.1">
    <property type="nucleotide sequence ID" value="NZ_BMRB01000002.1"/>
</dbReference>
<proteinExistence type="inferred from homology"/>
<dbReference type="SUPFAM" id="SSF46785">
    <property type="entry name" value="Winged helix' DNA-binding domain"/>
    <property type="match status" value="1"/>
</dbReference>
<evidence type="ECO:0000256" key="3">
    <source>
        <dbReference type="ARBA" id="ARBA00023125"/>
    </source>
</evidence>
<dbReference type="Gene3D" id="3.40.190.10">
    <property type="entry name" value="Periplasmic binding protein-like II"/>
    <property type="match status" value="2"/>
</dbReference>
<dbReference type="GO" id="GO:0032993">
    <property type="term" value="C:protein-DNA complex"/>
    <property type="evidence" value="ECO:0007669"/>
    <property type="project" value="TreeGrafter"/>
</dbReference>
<dbReference type="PANTHER" id="PTHR30346:SF29">
    <property type="entry name" value="LYSR SUBSTRATE-BINDING"/>
    <property type="match status" value="1"/>
</dbReference>
<dbReference type="InterPro" id="IPR000847">
    <property type="entry name" value="LysR_HTH_N"/>
</dbReference>
<dbReference type="SUPFAM" id="SSF53850">
    <property type="entry name" value="Periplasmic binding protein-like II"/>
    <property type="match status" value="1"/>
</dbReference>
<evidence type="ECO:0000256" key="4">
    <source>
        <dbReference type="ARBA" id="ARBA00023163"/>
    </source>
</evidence>
<keyword evidence="3" id="KW-0238">DNA-binding</keyword>
<keyword evidence="2" id="KW-0805">Transcription regulation</keyword>
<dbReference type="InterPro" id="IPR036390">
    <property type="entry name" value="WH_DNA-bd_sf"/>
</dbReference>
<comment type="similarity">
    <text evidence="1">Belongs to the LysR transcriptional regulatory family.</text>
</comment>